<dbReference type="Pfam" id="PF01954">
    <property type="entry name" value="AF2212-like"/>
    <property type="match status" value="1"/>
</dbReference>
<protein>
    <recommendedName>
        <fullName evidence="4">DUF104 domain-containing protein</fullName>
    </recommendedName>
</protein>
<organism evidence="2 3">
    <name type="scientific">Posidoniimonas polymericola</name>
    <dbReference type="NCBI Taxonomy" id="2528002"/>
    <lineage>
        <taxon>Bacteria</taxon>
        <taxon>Pseudomonadati</taxon>
        <taxon>Planctomycetota</taxon>
        <taxon>Planctomycetia</taxon>
        <taxon>Pirellulales</taxon>
        <taxon>Lacipirellulaceae</taxon>
        <taxon>Posidoniimonas</taxon>
    </lineage>
</organism>
<proteinExistence type="predicted"/>
<dbReference type="AlphaFoldDB" id="A0A5C5YIK3"/>
<evidence type="ECO:0000313" key="3">
    <source>
        <dbReference type="Proteomes" id="UP000318478"/>
    </source>
</evidence>
<comment type="caution">
    <text evidence="2">The sequence shown here is derived from an EMBL/GenBank/DDBJ whole genome shotgun (WGS) entry which is preliminary data.</text>
</comment>
<dbReference type="OrthoDB" id="290288at2"/>
<sequence>MDEQVDAIYENGILRPSTPLNLPEGAHVRVVIGRATDEADATGESPSPQSDLWQIADETPQPADAQQWSSADHDELLYGDPDGPA</sequence>
<accession>A0A5C5YIK3</accession>
<reference evidence="2 3" key="1">
    <citation type="submission" date="2019-02" db="EMBL/GenBank/DDBJ databases">
        <title>Deep-cultivation of Planctomycetes and their phenomic and genomic characterization uncovers novel biology.</title>
        <authorList>
            <person name="Wiegand S."/>
            <person name="Jogler M."/>
            <person name="Boedeker C."/>
            <person name="Pinto D."/>
            <person name="Vollmers J."/>
            <person name="Rivas-Marin E."/>
            <person name="Kohn T."/>
            <person name="Peeters S.H."/>
            <person name="Heuer A."/>
            <person name="Rast P."/>
            <person name="Oberbeckmann S."/>
            <person name="Bunk B."/>
            <person name="Jeske O."/>
            <person name="Meyerdierks A."/>
            <person name="Storesund J.E."/>
            <person name="Kallscheuer N."/>
            <person name="Luecker S."/>
            <person name="Lage O.M."/>
            <person name="Pohl T."/>
            <person name="Merkel B.J."/>
            <person name="Hornburger P."/>
            <person name="Mueller R.-W."/>
            <person name="Bruemmer F."/>
            <person name="Labrenz M."/>
            <person name="Spormann A.M."/>
            <person name="Op Den Camp H."/>
            <person name="Overmann J."/>
            <person name="Amann R."/>
            <person name="Jetten M.S.M."/>
            <person name="Mascher T."/>
            <person name="Medema M.H."/>
            <person name="Devos D.P."/>
            <person name="Kaster A.-K."/>
            <person name="Ovreas L."/>
            <person name="Rohde M."/>
            <person name="Galperin M.Y."/>
            <person name="Jogler C."/>
        </authorList>
    </citation>
    <scope>NUCLEOTIDE SEQUENCE [LARGE SCALE GENOMIC DNA]</scope>
    <source>
        <strain evidence="2 3">Pla123a</strain>
    </source>
</reference>
<dbReference type="InterPro" id="IPR008203">
    <property type="entry name" value="AF2212-like"/>
</dbReference>
<keyword evidence="3" id="KW-1185">Reference proteome</keyword>
<dbReference type="InterPro" id="IPR024069">
    <property type="entry name" value="AF2212-like_dom_sf"/>
</dbReference>
<dbReference type="EMBL" id="SJPO01000008">
    <property type="protein sequence ID" value="TWT74689.1"/>
    <property type="molecule type" value="Genomic_DNA"/>
</dbReference>
<dbReference type="Gene3D" id="4.10.1150.10">
    <property type="entry name" value="AF2212/PG0164-like"/>
    <property type="match status" value="1"/>
</dbReference>
<dbReference type="RefSeq" id="WP_146589269.1">
    <property type="nucleotide sequence ID" value="NZ_SJPO01000008.1"/>
</dbReference>
<gene>
    <name evidence="2" type="ORF">Pla123a_35130</name>
</gene>
<evidence type="ECO:0000313" key="2">
    <source>
        <dbReference type="EMBL" id="TWT74689.1"/>
    </source>
</evidence>
<evidence type="ECO:0000256" key="1">
    <source>
        <dbReference type="SAM" id="MobiDB-lite"/>
    </source>
</evidence>
<dbReference type="Proteomes" id="UP000318478">
    <property type="component" value="Unassembled WGS sequence"/>
</dbReference>
<evidence type="ECO:0008006" key="4">
    <source>
        <dbReference type="Google" id="ProtNLM"/>
    </source>
</evidence>
<name>A0A5C5YIK3_9BACT</name>
<feature type="region of interest" description="Disordered" evidence="1">
    <location>
        <begin position="33"/>
        <end position="85"/>
    </location>
</feature>
<dbReference type="SUPFAM" id="SSF141694">
    <property type="entry name" value="AF2212/PG0164-like"/>
    <property type="match status" value="1"/>
</dbReference>